<dbReference type="PROSITE" id="PS00211">
    <property type="entry name" value="ABC_TRANSPORTER_1"/>
    <property type="match status" value="1"/>
</dbReference>
<dbReference type="InterPro" id="IPR003439">
    <property type="entry name" value="ABC_transporter-like_ATP-bd"/>
</dbReference>
<evidence type="ECO:0000256" key="2">
    <source>
        <dbReference type="ARBA" id="ARBA00022840"/>
    </source>
</evidence>
<comment type="caution">
    <text evidence="4">The sequence shown here is derived from an EMBL/GenBank/DDBJ whole genome shotgun (WGS) entry which is preliminary data.</text>
</comment>
<dbReference type="Proteomes" id="UP001223079">
    <property type="component" value="Unassembled WGS sequence"/>
</dbReference>
<dbReference type="RefSeq" id="WP_307121780.1">
    <property type="nucleotide sequence ID" value="NZ_JAUSTM010000009.1"/>
</dbReference>
<dbReference type="PANTHER" id="PTHR42794">
    <property type="entry name" value="HEMIN IMPORT ATP-BINDING PROTEIN HMUV"/>
    <property type="match status" value="1"/>
</dbReference>
<evidence type="ECO:0000313" key="5">
    <source>
        <dbReference type="Proteomes" id="UP001223079"/>
    </source>
</evidence>
<evidence type="ECO:0000259" key="3">
    <source>
        <dbReference type="PROSITE" id="PS50893"/>
    </source>
</evidence>
<gene>
    <name evidence="4" type="ORF">J2S23_001141</name>
</gene>
<organism evidence="4 5">
    <name type="scientific">Streptococcus moroccensis</name>
    <dbReference type="NCBI Taxonomy" id="1451356"/>
    <lineage>
        <taxon>Bacteria</taxon>
        <taxon>Bacillati</taxon>
        <taxon>Bacillota</taxon>
        <taxon>Bacilli</taxon>
        <taxon>Lactobacillales</taxon>
        <taxon>Streptococcaceae</taxon>
        <taxon>Streptococcus</taxon>
    </lineage>
</organism>
<dbReference type="PROSITE" id="PS50893">
    <property type="entry name" value="ABC_TRANSPORTER_2"/>
    <property type="match status" value="1"/>
</dbReference>
<keyword evidence="5" id="KW-1185">Reference proteome</keyword>
<dbReference type="InterPro" id="IPR017871">
    <property type="entry name" value="ABC_transporter-like_CS"/>
</dbReference>
<keyword evidence="1" id="KW-0547">Nucleotide-binding</keyword>
<dbReference type="PANTHER" id="PTHR42794:SF2">
    <property type="entry name" value="ABC TRANSPORTER ATP-BINDING PROTEIN"/>
    <property type="match status" value="1"/>
</dbReference>
<dbReference type="CDD" id="cd03214">
    <property type="entry name" value="ABC_Iron-Siderophores_B12_Hemin"/>
    <property type="match status" value="1"/>
</dbReference>
<protein>
    <submittedName>
        <fullName evidence="4">Iron complex transport system ATP-binding protein</fullName>
    </submittedName>
</protein>
<dbReference type="GO" id="GO:0005524">
    <property type="term" value="F:ATP binding"/>
    <property type="evidence" value="ECO:0007669"/>
    <property type="project" value="UniProtKB-KW"/>
</dbReference>
<dbReference type="InterPro" id="IPR027417">
    <property type="entry name" value="P-loop_NTPase"/>
</dbReference>
<name>A0ABT9YS96_9STRE</name>
<dbReference type="Pfam" id="PF00005">
    <property type="entry name" value="ABC_tran"/>
    <property type="match status" value="1"/>
</dbReference>
<proteinExistence type="predicted"/>
<dbReference type="SMART" id="SM00382">
    <property type="entry name" value="AAA"/>
    <property type="match status" value="1"/>
</dbReference>
<dbReference type="EMBL" id="JAUSTM010000009">
    <property type="protein sequence ID" value="MDQ0222589.1"/>
    <property type="molecule type" value="Genomic_DNA"/>
</dbReference>
<keyword evidence="2 4" id="KW-0067">ATP-binding</keyword>
<reference evidence="4 5" key="1">
    <citation type="submission" date="2023-07" db="EMBL/GenBank/DDBJ databases">
        <title>Genomic Encyclopedia of Type Strains, Phase IV (KMG-IV): sequencing the most valuable type-strain genomes for metagenomic binning, comparative biology and taxonomic classification.</title>
        <authorList>
            <person name="Goeker M."/>
        </authorList>
    </citation>
    <scope>NUCLEOTIDE SEQUENCE [LARGE SCALE GENOMIC DNA]</scope>
    <source>
        <strain evidence="4 5">DSM 105143</strain>
    </source>
</reference>
<sequence>MDIRIREVKAEINRHLALKGIDLEIKEKNMVGIIGPNGSGKTTLLKTLAGFIPTKIGNISINGQSIKKLSPSQMAKLVSVVSQEREDHFDFTVGEIVMMGRYPYQGLLETETTKDREIVAEAINKTGLTPLKDRRYVDLSGGERQRVMIARSLAQESSLIILDEPTNHLDIFHQLNLFELLKKENKSALIAIHDINFALKYCDTVIVMKDGEIVNKGDAQKVITAQLLKEVFQIEAEIIYHKNTHQPVIVYL</sequence>
<dbReference type="InterPro" id="IPR003593">
    <property type="entry name" value="AAA+_ATPase"/>
</dbReference>
<dbReference type="Gene3D" id="3.40.50.300">
    <property type="entry name" value="P-loop containing nucleotide triphosphate hydrolases"/>
    <property type="match status" value="1"/>
</dbReference>
<accession>A0ABT9YS96</accession>
<dbReference type="SUPFAM" id="SSF52540">
    <property type="entry name" value="P-loop containing nucleoside triphosphate hydrolases"/>
    <property type="match status" value="1"/>
</dbReference>
<evidence type="ECO:0000256" key="1">
    <source>
        <dbReference type="ARBA" id="ARBA00022741"/>
    </source>
</evidence>
<feature type="domain" description="ABC transporter" evidence="3">
    <location>
        <begin position="3"/>
        <end position="235"/>
    </location>
</feature>
<evidence type="ECO:0000313" key="4">
    <source>
        <dbReference type="EMBL" id="MDQ0222589.1"/>
    </source>
</evidence>